<dbReference type="NCBIfam" id="TIGR03012">
    <property type="entry name" value="sulf_tusD_dsrE"/>
    <property type="match status" value="1"/>
</dbReference>
<dbReference type="PANTHER" id="PTHR34874:SF3">
    <property type="entry name" value="SULFURTRANSFERASE TUSD"/>
    <property type="match status" value="1"/>
</dbReference>
<dbReference type="Proteomes" id="UP000596074">
    <property type="component" value="Chromosome"/>
</dbReference>
<dbReference type="SUPFAM" id="SSF75169">
    <property type="entry name" value="DsrEFH-like"/>
    <property type="match status" value="1"/>
</dbReference>
<keyword evidence="6" id="KW-1185">Reference proteome</keyword>
<dbReference type="GO" id="GO:0097163">
    <property type="term" value="F:sulfur carrier activity"/>
    <property type="evidence" value="ECO:0007669"/>
    <property type="project" value="TreeGrafter"/>
</dbReference>
<dbReference type="NCBIfam" id="NF001237">
    <property type="entry name" value="PRK00207.1"/>
    <property type="match status" value="1"/>
</dbReference>
<proteinExistence type="inferred from homology"/>
<dbReference type="EMBL" id="CP046056">
    <property type="protein sequence ID" value="QQD25450.1"/>
    <property type="molecule type" value="Genomic_DNA"/>
</dbReference>
<dbReference type="InterPro" id="IPR027396">
    <property type="entry name" value="DsrEFH-like"/>
</dbReference>
<evidence type="ECO:0000313" key="6">
    <source>
        <dbReference type="Proteomes" id="UP000596074"/>
    </source>
</evidence>
<evidence type="ECO:0000256" key="4">
    <source>
        <dbReference type="ARBA" id="ARBA00022679"/>
    </source>
</evidence>
<evidence type="ECO:0000313" key="5">
    <source>
        <dbReference type="EMBL" id="QQD25450.1"/>
    </source>
</evidence>
<dbReference type="Gene3D" id="3.40.1260.10">
    <property type="entry name" value="DsrEFH-like"/>
    <property type="match status" value="1"/>
</dbReference>
<dbReference type="KEGG" id="vcw:GJQ55_06420"/>
<accession>A0A9X7V083</accession>
<dbReference type="InterPro" id="IPR017463">
    <property type="entry name" value="Sulphur_relay_TusD/DsrE"/>
</dbReference>
<protein>
    <submittedName>
        <fullName evidence="5">Sulfurtransferase complex subunit TusD</fullName>
    </submittedName>
</protein>
<evidence type="ECO:0000256" key="2">
    <source>
        <dbReference type="ARBA" id="ARBA00007067"/>
    </source>
</evidence>
<organism evidence="5 6">
    <name type="scientific">Venatoribacter cucullus</name>
    <dbReference type="NCBI Taxonomy" id="2661630"/>
    <lineage>
        <taxon>Bacteria</taxon>
        <taxon>Pseudomonadati</taxon>
        <taxon>Pseudomonadota</taxon>
        <taxon>Gammaproteobacteria</taxon>
        <taxon>Oceanospirillales</taxon>
        <taxon>Oceanospirillaceae</taxon>
        <taxon>Venatoribacter</taxon>
    </lineage>
</organism>
<comment type="similarity">
    <text evidence="2">Belongs to the DsrE/TusD family.</text>
</comment>
<dbReference type="GO" id="GO:1990228">
    <property type="term" value="C:sulfurtransferase complex"/>
    <property type="evidence" value="ECO:0007669"/>
    <property type="project" value="TreeGrafter"/>
</dbReference>
<name>A0A9X7V083_9GAMM</name>
<keyword evidence="4" id="KW-0808">Transferase</keyword>
<reference evidence="5 6" key="1">
    <citation type="submission" date="2019-11" db="EMBL/GenBank/DDBJ databases">
        <title>Venatorbacter sp. nov. a predator of Campylobacter and other Gram-negative bacteria.</title>
        <authorList>
            <person name="Saeedi A."/>
            <person name="Cummings N.J."/>
            <person name="Connerton I.F."/>
            <person name="Connerton P.L."/>
        </authorList>
    </citation>
    <scope>NUCLEOTIDE SEQUENCE [LARGE SCALE GENOMIC DNA]</scope>
    <source>
        <strain evidence="5">XL5</strain>
    </source>
</reference>
<comment type="subcellular location">
    <subcellularLocation>
        <location evidence="1">Cytoplasm</location>
    </subcellularLocation>
</comment>
<evidence type="ECO:0000256" key="1">
    <source>
        <dbReference type="ARBA" id="ARBA00004496"/>
    </source>
</evidence>
<keyword evidence="3" id="KW-0963">Cytoplasm</keyword>
<dbReference type="GO" id="GO:0016783">
    <property type="term" value="F:sulfurtransferase activity"/>
    <property type="evidence" value="ECO:0007669"/>
    <property type="project" value="InterPro"/>
</dbReference>
<dbReference type="InterPro" id="IPR003787">
    <property type="entry name" value="Sulphur_relay_DsrE/F-like"/>
</dbReference>
<dbReference type="PANTHER" id="PTHR34874">
    <property type="entry name" value="PROTEIN YCHN"/>
    <property type="match status" value="1"/>
</dbReference>
<dbReference type="Pfam" id="PF02635">
    <property type="entry name" value="DsrE"/>
    <property type="match status" value="1"/>
</dbReference>
<gene>
    <name evidence="5" type="primary">tusD</name>
    <name evidence="5" type="ORF">GJQ55_06420</name>
</gene>
<dbReference type="GO" id="GO:0002143">
    <property type="term" value="P:tRNA wobble position uridine thiolation"/>
    <property type="evidence" value="ECO:0007669"/>
    <property type="project" value="TreeGrafter"/>
</dbReference>
<dbReference type="AlphaFoldDB" id="A0A9X7V083"/>
<sequence>MTQSPLSGSSHYLALDFARALLAAGHSLQRVFFYQDAVYVGLNGQTPIQGQQPLLQAWQELAATHQVPLQLCIANALRRGVVDTTEQQRYNLPAETLASGFELAGLGEMASACQESDRVIRF</sequence>
<evidence type="ECO:0000256" key="3">
    <source>
        <dbReference type="ARBA" id="ARBA00022490"/>
    </source>
</evidence>